<organism evidence="2 3">
    <name type="scientific">Streblomastix strix</name>
    <dbReference type="NCBI Taxonomy" id="222440"/>
    <lineage>
        <taxon>Eukaryota</taxon>
        <taxon>Metamonada</taxon>
        <taxon>Preaxostyla</taxon>
        <taxon>Oxymonadida</taxon>
        <taxon>Streblomastigidae</taxon>
        <taxon>Streblomastix</taxon>
    </lineage>
</organism>
<protein>
    <submittedName>
        <fullName evidence="2">Uncharacterized protein</fullName>
    </submittedName>
</protein>
<evidence type="ECO:0000256" key="1">
    <source>
        <dbReference type="SAM" id="MobiDB-lite"/>
    </source>
</evidence>
<proteinExistence type="predicted"/>
<dbReference type="Gene3D" id="1.25.10.10">
    <property type="entry name" value="Leucine-rich Repeat Variant"/>
    <property type="match status" value="1"/>
</dbReference>
<dbReference type="Proteomes" id="UP000324800">
    <property type="component" value="Unassembled WGS sequence"/>
</dbReference>
<dbReference type="AlphaFoldDB" id="A0A5J4WWD8"/>
<dbReference type="SUPFAM" id="SSF48371">
    <property type="entry name" value="ARM repeat"/>
    <property type="match status" value="1"/>
</dbReference>
<feature type="non-terminal residue" evidence="2">
    <location>
        <position position="1"/>
    </location>
</feature>
<accession>A0A5J4WWD8</accession>
<evidence type="ECO:0000313" key="2">
    <source>
        <dbReference type="EMBL" id="KAA6399123.1"/>
    </source>
</evidence>
<feature type="compositionally biased region" description="Basic residues" evidence="1">
    <location>
        <begin position="68"/>
        <end position="77"/>
    </location>
</feature>
<evidence type="ECO:0000313" key="3">
    <source>
        <dbReference type="Proteomes" id="UP000324800"/>
    </source>
</evidence>
<comment type="caution">
    <text evidence="2">The sequence shown here is derived from an EMBL/GenBank/DDBJ whole genome shotgun (WGS) entry which is preliminary data.</text>
</comment>
<feature type="region of interest" description="Disordered" evidence="1">
    <location>
        <begin position="55"/>
        <end position="83"/>
    </location>
</feature>
<name>A0A5J4WWD8_9EUKA</name>
<feature type="region of interest" description="Disordered" evidence="1">
    <location>
        <begin position="1"/>
        <end position="40"/>
    </location>
</feature>
<dbReference type="InterPro" id="IPR011989">
    <property type="entry name" value="ARM-like"/>
</dbReference>
<dbReference type="EMBL" id="SNRW01000816">
    <property type="protein sequence ID" value="KAA6399123.1"/>
    <property type="molecule type" value="Genomic_DNA"/>
</dbReference>
<dbReference type="InterPro" id="IPR016024">
    <property type="entry name" value="ARM-type_fold"/>
</dbReference>
<sequence>RHQNNEKKSEKRENRRPGSGKRDDAYIMGDDDIRGRSANKERVVNDQSILISSVKHRASSAGYDGRASHKHKKHSSHLQKIQRDEEKKWRKDGMHMQKSLEQMNDIDLVEVINIDFLAWVKRSMNEIRSTYEKHILSLAEYVCDRGAEMVRRFKTNQFIQQFHQSGLSELMEELLHSSFTAKVTKCRLAVAICSIFKNDDPGDNRTVDVVGFTFRATLQSQSHPANRRGQDEVLVRRMLTSIAYVAENTNNQRILVAYNLHHAVVPFVHSNSPLVMAAAFHALAELSYAKDEVRNILVNEYNILTELTGIITSTSYPISLRPLCLVERALLLLWCILAQNKTYVSKVMSIPGLVESVFHLSGNNEEASSKEKLIQQTTAAADAATIAAISGVWGEGIGFDEQMRDIDDDDEQDIDLPILHSGDIFTGYTSAIIRGKAATQQDTAPLSGNIIFPADVAGVIENLDTGADNTNHQLGPYFAGNFSSHAINTSQIMHDGQIFHPPIDGAVSSVMEIRYNSIWIIYNLQNYGNLDMKERLIKEMNYSKRIWCRASHSEEEFNEIVARSIDFLMNMHASLRNRKLDRRRSMQLRQQMEDEMESEGGTEECNILEFKQDRYLNTDIVRDINLEFMRKKRIKIKSDAEEEED</sequence>
<gene>
    <name evidence="2" type="ORF">EZS28_005347</name>
</gene>
<reference evidence="2 3" key="1">
    <citation type="submission" date="2019-03" db="EMBL/GenBank/DDBJ databases">
        <title>Single cell metagenomics reveals metabolic interactions within the superorganism composed of flagellate Streblomastix strix and complex community of Bacteroidetes bacteria on its surface.</title>
        <authorList>
            <person name="Treitli S.C."/>
            <person name="Kolisko M."/>
            <person name="Husnik F."/>
            <person name="Keeling P."/>
            <person name="Hampl V."/>
        </authorList>
    </citation>
    <scope>NUCLEOTIDE SEQUENCE [LARGE SCALE GENOMIC DNA]</scope>
    <source>
        <strain evidence="2">ST1C</strain>
    </source>
</reference>